<dbReference type="EMBL" id="FJ599912">
    <property type="protein sequence ID" value="ACU44965.1"/>
    <property type="molecule type" value="mRNA"/>
</dbReference>
<sequence>VWKNKKFVLKRNQRPRAGAAMAWSQASLRLPTNRNTKHSEQVQPNPRYRLDQLFPSSVRLLQGGHRPLSRGAERAYAARLRAVARLLRQPRIPIRNVVGALSPPEQEPCRKKKVARRGLCEPEVKEGPPLPHTPALTASVLASARARPLPSSACPRRLTHAHLACS</sequence>
<dbReference type="AlphaFoldDB" id="E8Z685"/>
<name>E8Z685_PFIPI</name>
<accession>E8Z685</accession>
<reference evidence="1" key="1">
    <citation type="submission" date="2008-12" db="EMBL/GenBank/DDBJ databases">
        <authorList>
            <person name="Zhang H."/>
            <person name="Lin S."/>
        </authorList>
    </citation>
    <scope>NUCLEOTIDE SEQUENCE</scope>
    <source>
        <strain evidence="1">CCMP1831</strain>
    </source>
</reference>
<protein>
    <submittedName>
        <fullName evidence="1">Uncharacterized protein</fullName>
    </submittedName>
</protein>
<evidence type="ECO:0000313" key="1">
    <source>
        <dbReference type="EMBL" id="ACU44965.1"/>
    </source>
</evidence>
<proteinExistence type="evidence at transcript level"/>
<reference evidence="1" key="2">
    <citation type="book" date="2010" name="PROCEEDINGS OF 13TH INTERNATIONAL CONFERENCE ON HARMFUL ALGAE" publisher="International Society For The Study of Harmful Algae" city="Hong Kong, China">
        <title>Dinoflagellate meta-transcriptomics enabled by spliced leader.</title>
        <editorList>
            <person name="Unknown A."/>
        </editorList>
        <authorList>
            <person name="Lin S."/>
            <person name="Zhang H."/>
        </authorList>
    </citation>
    <scope>NUCLEOTIDE SEQUENCE</scope>
    <source>
        <strain evidence="1">CCMP1831</strain>
    </source>
</reference>
<organism evidence="1">
    <name type="scientific">Pfiesteria piscicida</name>
    <name type="common">Phantom dinoflagellate</name>
    <dbReference type="NCBI Taxonomy" id="71001"/>
    <lineage>
        <taxon>Eukaryota</taxon>
        <taxon>Sar</taxon>
        <taxon>Alveolata</taxon>
        <taxon>Dinophyceae</taxon>
        <taxon>Peridiniales</taxon>
        <taxon>Pfiesteriaceae</taxon>
        <taxon>Pfiesteria</taxon>
    </lineage>
</organism>
<feature type="non-terminal residue" evidence="1">
    <location>
        <position position="1"/>
    </location>
</feature>